<dbReference type="InterPro" id="IPR004843">
    <property type="entry name" value="Calcineurin-like_PHP"/>
</dbReference>
<name>A0A2V5K9G4_9BACL</name>
<evidence type="ECO:0000313" key="2">
    <source>
        <dbReference type="EMBL" id="PYI56165.1"/>
    </source>
</evidence>
<evidence type="ECO:0000259" key="1">
    <source>
        <dbReference type="Pfam" id="PF00149"/>
    </source>
</evidence>
<dbReference type="Gene3D" id="3.60.21.10">
    <property type="match status" value="1"/>
</dbReference>
<proteinExistence type="predicted"/>
<sequence>MTANATIRFGIMADVHHDFSYRAEERLETFIRDMERAGVDFIVQLGDFCFPIPENRPFLQLWNRFPGPKYHVLGNHDMDRNDKRTVMDFWGMERNYYSFDCGAYHFVVLDPNHMLLDGKYEDYAFGNYHKHRDAINHLSPDQLEWLERDLAATDKTTIVFSHQNLESPYNDFNYGIHNADAFRAVLRGAKRADGSRKVVACMNGHNHLDGVKVIDDTYYIHINSMSYFYMGRDYKRVRYSEEVSERYPILAISAPYRDPLYAIVTVEPGVLRIEGRETEFVGPSPLECGHKNSSGGHPVTAVVSDRTLKY</sequence>
<dbReference type="InterPro" id="IPR051918">
    <property type="entry name" value="STPP_CPPED1"/>
</dbReference>
<dbReference type="EMBL" id="QJVJ01000002">
    <property type="protein sequence ID" value="PYI56165.1"/>
    <property type="molecule type" value="Genomic_DNA"/>
</dbReference>
<dbReference type="AlphaFoldDB" id="A0A2V5K9G4"/>
<reference evidence="2 3" key="1">
    <citation type="submission" date="2018-05" db="EMBL/GenBank/DDBJ databases">
        <title>Paenibacillus flagellatus sp. nov., isolated from selenium mineral soil.</title>
        <authorList>
            <person name="Dai X."/>
        </authorList>
    </citation>
    <scope>NUCLEOTIDE SEQUENCE [LARGE SCALE GENOMIC DNA]</scope>
    <source>
        <strain evidence="2 3">DXL2</strain>
    </source>
</reference>
<dbReference type="RefSeq" id="WP_110838695.1">
    <property type="nucleotide sequence ID" value="NZ_QJVJ01000002.1"/>
</dbReference>
<dbReference type="PANTHER" id="PTHR43143:SF1">
    <property type="entry name" value="SERINE_THREONINE-PROTEIN PHOSPHATASE CPPED1"/>
    <property type="match status" value="1"/>
</dbReference>
<keyword evidence="3" id="KW-1185">Reference proteome</keyword>
<dbReference type="PANTHER" id="PTHR43143">
    <property type="entry name" value="METALLOPHOSPHOESTERASE, CALCINEURIN SUPERFAMILY"/>
    <property type="match status" value="1"/>
</dbReference>
<dbReference type="OrthoDB" id="7051823at2"/>
<comment type="caution">
    <text evidence="2">The sequence shown here is derived from an EMBL/GenBank/DDBJ whole genome shotgun (WGS) entry which is preliminary data.</text>
</comment>
<dbReference type="SUPFAM" id="SSF56300">
    <property type="entry name" value="Metallo-dependent phosphatases"/>
    <property type="match status" value="1"/>
</dbReference>
<protein>
    <submittedName>
        <fullName evidence="2">Metallophosphoesterase</fullName>
    </submittedName>
</protein>
<feature type="domain" description="Calcineurin-like phosphoesterase" evidence="1">
    <location>
        <begin position="7"/>
        <end position="207"/>
    </location>
</feature>
<evidence type="ECO:0000313" key="3">
    <source>
        <dbReference type="Proteomes" id="UP000247476"/>
    </source>
</evidence>
<dbReference type="Pfam" id="PF00149">
    <property type="entry name" value="Metallophos"/>
    <property type="match status" value="1"/>
</dbReference>
<dbReference type="InterPro" id="IPR029052">
    <property type="entry name" value="Metallo-depent_PP-like"/>
</dbReference>
<organism evidence="2 3">
    <name type="scientific">Paenibacillus flagellatus</name>
    <dbReference type="NCBI Taxonomy" id="2211139"/>
    <lineage>
        <taxon>Bacteria</taxon>
        <taxon>Bacillati</taxon>
        <taxon>Bacillota</taxon>
        <taxon>Bacilli</taxon>
        <taxon>Bacillales</taxon>
        <taxon>Paenibacillaceae</taxon>
        <taxon>Paenibacillus</taxon>
    </lineage>
</organism>
<accession>A0A2V5K9G4</accession>
<dbReference type="Proteomes" id="UP000247476">
    <property type="component" value="Unassembled WGS sequence"/>
</dbReference>
<dbReference type="GO" id="GO:0016787">
    <property type="term" value="F:hydrolase activity"/>
    <property type="evidence" value="ECO:0007669"/>
    <property type="project" value="InterPro"/>
</dbReference>
<gene>
    <name evidence="2" type="ORF">DLM86_04025</name>
</gene>